<dbReference type="PANTHER" id="PTHR30469">
    <property type="entry name" value="MULTIDRUG RESISTANCE PROTEIN MDTA"/>
    <property type="match status" value="1"/>
</dbReference>
<feature type="chain" id="PRO_5019008483" evidence="3">
    <location>
        <begin position="24"/>
        <end position="348"/>
    </location>
</feature>
<dbReference type="OrthoDB" id="9813967at2"/>
<dbReference type="Gene3D" id="2.40.30.170">
    <property type="match status" value="1"/>
</dbReference>
<dbReference type="PANTHER" id="PTHR30469:SF20">
    <property type="entry name" value="EFFLUX RND TRANSPORTER PERIPLASMIC ADAPTOR SUBUNIT"/>
    <property type="match status" value="1"/>
</dbReference>
<dbReference type="InterPro" id="IPR006143">
    <property type="entry name" value="RND_pump_MFP"/>
</dbReference>
<accession>A0A3T0N9W6</accession>
<gene>
    <name evidence="4" type="ORF">EBB79_22770</name>
</gene>
<organism evidence="4 5">
    <name type="scientific">Parasedimentitalea marina</name>
    <dbReference type="NCBI Taxonomy" id="2483033"/>
    <lineage>
        <taxon>Bacteria</taxon>
        <taxon>Pseudomonadati</taxon>
        <taxon>Pseudomonadota</taxon>
        <taxon>Alphaproteobacteria</taxon>
        <taxon>Rhodobacterales</taxon>
        <taxon>Paracoccaceae</taxon>
        <taxon>Parasedimentitalea</taxon>
    </lineage>
</organism>
<dbReference type="RefSeq" id="WP_127751278.1">
    <property type="nucleotide sequence ID" value="NZ_CP033221.1"/>
</dbReference>
<evidence type="ECO:0000256" key="3">
    <source>
        <dbReference type="SAM" id="SignalP"/>
    </source>
</evidence>
<dbReference type="GO" id="GO:0015562">
    <property type="term" value="F:efflux transmembrane transporter activity"/>
    <property type="evidence" value="ECO:0007669"/>
    <property type="project" value="TreeGrafter"/>
</dbReference>
<keyword evidence="4" id="KW-0614">Plasmid</keyword>
<proteinExistence type="inferred from homology"/>
<evidence type="ECO:0000256" key="1">
    <source>
        <dbReference type="ARBA" id="ARBA00009477"/>
    </source>
</evidence>
<dbReference type="EMBL" id="CP033221">
    <property type="protein sequence ID" value="AZV80779.1"/>
    <property type="molecule type" value="Genomic_DNA"/>
</dbReference>
<name>A0A3T0N9W6_9RHOB</name>
<protein>
    <submittedName>
        <fullName evidence="4">Efflux RND transporter periplasmic adaptor subunit</fullName>
    </submittedName>
</protein>
<dbReference type="AlphaFoldDB" id="A0A3T0N9W6"/>
<feature type="signal peptide" evidence="3">
    <location>
        <begin position="1"/>
        <end position="23"/>
    </location>
</feature>
<dbReference type="NCBIfam" id="TIGR01730">
    <property type="entry name" value="RND_mfp"/>
    <property type="match status" value="1"/>
</dbReference>
<evidence type="ECO:0000256" key="2">
    <source>
        <dbReference type="SAM" id="Coils"/>
    </source>
</evidence>
<dbReference type="Proteomes" id="UP000283063">
    <property type="component" value="Plasmid pW43B"/>
</dbReference>
<feature type="coiled-coil region" evidence="2">
    <location>
        <begin position="89"/>
        <end position="116"/>
    </location>
</feature>
<keyword evidence="3" id="KW-0732">Signal</keyword>
<evidence type="ECO:0000313" key="5">
    <source>
        <dbReference type="Proteomes" id="UP000283063"/>
    </source>
</evidence>
<geneLocation type="plasmid" evidence="4 5">
    <name>pW43B</name>
</geneLocation>
<dbReference type="GO" id="GO:1990281">
    <property type="term" value="C:efflux pump complex"/>
    <property type="evidence" value="ECO:0007669"/>
    <property type="project" value="TreeGrafter"/>
</dbReference>
<keyword evidence="2" id="KW-0175">Coiled coil</keyword>
<keyword evidence="5" id="KW-1185">Reference proteome</keyword>
<dbReference type="Gene3D" id="2.40.420.20">
    <property type="match status" value="1"/>
</dbReference>
<evidence type="ECO:0000313" key="4">
    <source>
        <dbReference type="EMBL" id="AZV80779.1"/>
    </source>
</evidence>
<dbReference type="Gene3D" id="2.40.50.100">
    <property type="match status" value="1"/>
</dbReference>
<dbReference type="Gene3D" id="1.10.287.470">
    <property type="entry name" value="Helix hairpin bin"/>
    <property type="match status" value="1"/>
</dbReference>
<sequence length="348" mass="37251">MRLMTPFSALLVSALALTPMASAAEAGFKPVKLMKTETGEARLERQFFGQVAAKQSVDLAFQVAGQLLKFPVTEGFLAPKGTLIAELDLEQFELNLEQAQLQKAQADRTVTRMERLEGTVSQVAMDDAETQAGLAAIEVRNAQYALRHATLRAPFDALVSSREVALFTTVSAGAPIVRLHDMSELHIEVDVPEILFQQSEQDKVLEITASFPGREGDFPLQILEFDAEASNVGQTYRVTFLFEPPAGMQIFPGASATVRVLADAGDDIISLPSTALVSKPSGQVGAMVFSPTGADEGSVTWTPVEIEPTQFGDFRVVSGLAGGEEIVLTGGGALTDGQSVRRFTGFAN</sequence>
<comment type="similarity">
    <text evidence="1">Belongs to the membrane fusion protein (MFP) (TC 8.A.1) family.</text>
</comment>
<reference evidence="4 5" key="1">
    <citation type="submission" date="2018-10" db="EMBL/GenBank/DDBJ databases">
        <title>Parasedimentitalea marina sp. nov., a psychrophilic bacterium isolated from deep seawater of the New Britain Trench.</title>
        <authorList>
            <person name="Cao J."/>
        </authorList>
    </citation>
    <scope>NUCLEOTIDE SEQUENCE [LARGE SCALE GENOMIC DNA]</scope>
    <source>
        <strain evidence="4 5">W43</strain>
        <plasmid evidence="4 5">pW43B</plasmid>
    </source>
</reference>
<dbReference type="KEGG" id="sedi:EBB79_22770"/>
<dbReference type="SUPFAM" id="SSF111369">
    <property type="entry name" value="HlyD-like secretion proteins"/>
    <property type="match status" value="1"/>
</dbReference>